<dbReference type="PANTHER" id="PTHR43877">
    <property type="entry name" value="AMINOALKYLPHOSPHONATE N-ACETYLTRANSFERASE-RELATED-RELATED"/>
    <property type="match status" value="1"/>
</dbReference>
<dbReference type="Gene3D" id="3.40.630.30">
    <property type="match status" value="1"/>
</dbReference>
<dbReference type="InterPro" id="IPR050832">
    <property type="entry name" value="Bact_Acetyltransf"/>
</dbReference>
<dbReference type="Proteomes" id="UP001240171">
    <property type="component" value="Unassembled WGS sequence"/>
</dbReference>
<protein>
    <submittedName>
        <fullName evidence="4">GNAT family N-acetyltransferase</fullName>
    </submittedName>
</protein>
<dbReference type="PROSITE" id="PS51186">
    <property type="entry name" value="GNAT"/>
    <property type="match status" value="1"/>
</dbReference>
<evidence type="ECO:0000256" key="1">
    <source>
        <dbReference type="ARBA" id="ARBA00022679"/>
    </source>
</evidence>
<comment type="caution">
    <text evidence="4">The sequence shown here is derived from an EMBL/GenBank/DDBJ whole genome shotgun (WGS) entry which is preliminary data.</text>
</comment>
<gene>
    <name evidence="4" type="ORF">Q5741_04770</name>
</gene>
<dbReference type="SUPFAM" id="SSF55729">
    <property type="entry name" value="Acyl-CoA N-acyltransferases (Nat)"/>
    <property type="match status" value="1"/>
</dbReference>
<sequence>MNIRELRTDEPIPMNLLLLADPSENMIGSYIHRSMLLAAETDHGFIGIAAMSLTKPQTLEVFNIAVDENHQGQGIGRALMNGVIRKAQELHCKYVELGTGNSSLDQLGWYQKLGFRIVGVETDFFTNHYEEPIAENGILCVDMIRMRLGLGS</sequence>
<dbReference type="InterPro" id="IPR016181">
    <property type="entry name" value="Acyl_CoA_acyltransferase"/>
</dbReference>
<keyword evidence="2" id="KW-0012">Acyltransferase</keyword>
<dbReference type="EMBL" id="JAUQTB010000002">
    <property type="protein sequence ID" value="MDO7905725.1"/>
    <property type="molecule type" value="Genomic_DNA"/>
</dbReference>
<dbReference type="Pfam" id="PF00583">
    <property type="entry name" value="Acetyltransf_1"/>
    <property type="match status" value="1"/>
</dbReference>
<feature type="domain" description="N-acetyltransferase" evidence="3">
    <location>
        <begin position="1"/>
        <end position="151"/>
    </location>
</feature>
<evidence type="ECO:0000259" key="3">
    <source>
        <dbReference type="PROSITE" id="PS51186"/>
    </source>
</evidence>
<dbReference type="CDD" id="cd04301">
    <property type="entry name" value="NAT_SF"/>
    <property type="match status" value="1"/>
</dbReference>
<dbReference type="InterPro" id="IPR000182">
    <property type="entry name" value="GNAT_dom"/>
</dbReference>
<evidence type="ECO:0000313" key="5">
    <source>
        <dbReference type="Proteomes" id="UP001240171"/>
    </source>
</evidence>
<accession>A0ABT9CA20</accession>
<keyword evidence="5" id="KW-1185">Reference proteome</keyword>
<organism evidence="4 5">
    <name type="scientific">Paenibacillus lacisoli</name>
    <dbReference type="NCBI Taxonomy" id="3064525"/>
    <lineage>
        <taxon>Bacteria</taxon>
        <taxon>Bacillati</taxon>
        <taxon>Bacillota</taxon>
        <taxon>Bacilli</taxon>
        <taxon>Bacillales</taxon>
        <taxon>Paenibacillaceae</taxon>
        <taxon>Paenibacillus</taxon>
    </lineage>
</organism>
<evidence type="ECO:0000313" key="4">
    <source>
        <dbReference type="EMBL" id="MDO7905725.1"/>
    </source>
</evidence>
<dbReference type="RefSeq" id="WP_305022928.1">
    <property type="nucleotide sequence ID" value="NZ_JAUQTB010000002.1"/>
</dbReference>
<evidence type="ECO:0000256" key="2">
    <source>
        <dbReference type="ARBA" id="ARBA00023315"/>
    </source>
</evidence>
<keyword evidence="1" id="KW-0808">Transferase</keyword>
<reference evidence="4 5" key="1">
    <citation type="submission" date="2023-07" db="EMBL/GenBank/DDBJ databases">
        <title>Paenibacillus sp. JX-17 nov. isolated from soil.</title>
        <authorList>
            <person name="Wan Y."/>
            <person name="Liu B."/>
        </authorList>
    </citation>
    <scope>NUCLEOTIDE SEQUENCE [LARGE SCALE GENOMIC DNA]</scope>
    <source>
        <strain evidence="4 5">JX-17</strain>
    </source>
</reference>
<name>A0ABT9CA20_9BACL</name>
<proteinExistence type="predicted"/>